<dbReference type="Pfam" id="PF00512">
    <property type="entry name" value="HisKA"/>
    <property type="match status" value="1"/>
</dbReference>
<dbReference type="SUPFAM" id="SSF55874">
    <property type="entry name" value="ATPase domain of HSP90 chaperone/DNA topoisomerase II/histidine kinase"/>
    <property type="match status" value="1"/>
</dbReference>
<feature type="transmembrane region" description="Helical" evidence="6">
    <location>
        <begin position="21"/>
        <end position="39"/>
    </location>
</feature>
<comment type="catalytic activity">
    <reaction evidence="1">
        <text>ATP + protein L-histidine = ADP + protein N-phospho-L-histidine.</text>
        <dbReference type="EC" id="2.7.13.3"/>
    </reaction>
</comment>
<evidence type="ECO:0000256" key="4">
    <source>
        <dbReference type="ARBA" id="ARBA00022679"/>
    </source>
</evidence>
<dbReference type="PROSITE" id="PS50112">
    <property type="entry name" value="PAS"/>
    <property type="match status" value="1"/>
</dbReference>
<dbReference type="RefSeq" id="WP_379956901.1">
    <property type="nucleotide sequence ID" value="NZ_JAUYVI010000005.1"/>
</dbReference>
<feature type="transmembrane region" description="Helical" evidence="6">
    <location>
        <begin position="177"/>
        <end position="203"/>
    </location>
</feature>
<dbReference type="GO" id="GO:0016301">
    <property type="term" value="F:kinase activity"/>
    <property type="evidence" value="ECO:0007669"/>
    <property type="project" value="UniProtKB-KW"/>
</dbReference>
<feature type="transmembrane region" description="Helical" evidence="6">
    <location>
        <begin position="280"/>
        <end position="300"/>
    </location>
</feature>
<dbReference type="Pfam" id="PF02518">
    <property type="entry name" value="HATPase_c"/>
    <property type="match status" value="1"/>
</dbReference>
<dbReference type="InterPro" id="IPR003594">
    <property type="entry name" value="HATPase_dom"/>
</dbReference>
<dbReference type="Pfam" id="PF13426">
    <property type="entry name" value="PAS_9"/>
    <property type="match status" value="1"/>
</dbReference>
<feature type="domain" description="PAS" evidence="8">
    <location>
        <begin position="353"/>
        <end position="406"/>
    </location>
</feature>
<dbReference type="EC" id="2.7.13.3" evidence="2"/>
<evidence type="ECO:0000313" key="10">
    <source>
        <dbReference type="EMBL" id="MDQ7249188.1"/>
    </source>
</evidence>
<feature type="transmembrane region" description="Helical" evidence="6">
    <location>
        <begin position="237"/>
        <end position="259"/>
    </location>
</feature>
<keyword evidence="3" id="KW-0597">Phosphoprotein</keyword>
<dbReference type="SUPFAM" id="SSF47384">
    <property type="entry name" value="Homodimeric domain of signal transducing histidine kinase"/>
    <property type="match status" value="1"/>
</dbReference>
<keyword evidence="6" id="KW-0812">Transmembrane</keyword>
<feature type="domain" description="Histidine kinase" evidence="7">
    <location>
        <begin position="499"/>
        <end position="724"/>
    </location>
</feature>
<keyword evidence="11" id="KW-1185">Reference proteome</keyword>
<dbReference type="SMART" id="SM00388">
    <property type="entry name" value="HisKA"/>
    <property type="match status" value="1"/>
</dbReference>
<dbReference type="InterPro" id="IPR035965">
    <property type="entry name" value="PAS-like_dom_sf"/>
</dbReference>
<feature type="transmembrane region" description="Helical" evidence="6">
    <location>
        <begin position="79"/>
        <end position="97"/>
    </location>
</feature>
<dbReference type="PROSITE" id="PS50109">
    <property type="entry name" value="HIS_KIN"/>
    <property type="match status" value="1"/>
</dbReference>
<keyword evidence="6" id="KW-0472">Membrane</keyword>
<proteinExistence type="predicted"/>
<dbReference type="InterPro" id="IPR004358">
    <property type="entry name" value="Sig_transdc_His_kin-like_C"/>
</dbReference>
<dbReference type="NCBIfam" id="TIGR00229">
    <property type="entry name" value="sensory_box"/>
    <property type="match status" value="1"/>
</dbReference>
<dbReference type="InterPro" id="IPR036097">
    <property type="entry name" value="HisK_dim/P_sf"/>
</dbReference>
<evidence type="ECO:0000259" key="9">
    <source>
        <dbReference type="PROSITE" id="PS50113"/>
    </source>
</evidence>
<dbReference type="PRINTS" id="PR00344">
    <property type="entry name" value="BCTRLSENSOR"/>
</dbReference>
<dbReference type="Gene3D" id="1.10.287.130">
    <property type="match status" value="1"/>
</dbReference>
<keyword evidence="5 10" id="KW-0418">Kinase</keyword>
<feature type="transmembrane region" description="Helical" evidence="6">
    <location>
        <begin position="312"/>
        <end position="332"/>
    </location>
</feature>
<evidence type="ECO:0000259" key="8">
    <source>
        <dbReference type="PROSITE" id="PS50112"/>
    </source>
</evidence>
<keyword evidence="6" id="KW-1133">Transmembrane helix</keyword>
<feature type="transmembrane region" description="Helical" evidence="6">
    <location>
        <begin position="210"/>
        <end position="231"/>
    </location>
</feature>
<dbReference type="InterPro" id="IPR003661">
    <property type="entry name" value="HisK_dim/P_dom"/>
</dbReference>
<feature type="transmembrane region" description="Helical" evidence="6">
    <location>
        <begin position="45"/>
        <end position="67"/>
    </location>
</feature>
<dbReference type="SMART" id="SM00387">
    <property type="entry name" value="HATPase_c"/>
    <property type="match status" value="1"/>
</dbReference>
<dbReference type="CDD" id="cd00082">
    <property type="entry name" value="HisKA"/>
    <property type="match status" value="1"/>
</dbReference>
<evidence type="ECO:0000256" key="1">
    <source>
        <dbReference type="ARBA" id="ARBA00000085"/>
    </source>
</evidence>
<dbReference type="InterPro" id="IPR036890">
    <property type="entry name" value="HATPase_C_sf"/>
</dbReference>
<feature type="transmembrane region" description="Helical" evidence="6">
    <location>
        <begin position="146"/>
        <end position="165"/>
    </location>
</feature>
<dbReference type="Proteomes" id="UP001230156">
    <property type="component" value="Unassembled WGS sequence"/>
</dbReference>
<feature type="domain" description="PAC" evidence="9">
    <location>
        <begin position="431"/>
        <end position="481"/>
    </location>
</feature>
<evidence type="ECO:0000313" key="11">
    <source>
        <dbReference type="Proteomes" id="UP001230156"/>
    </source>
</evidence>
<reference evidence="11" key="1">
    <citation type="submission" date="2023-08" db="EMBL/GenBank/DDBJ databases">
        <title>Rhodospirillaceae gen. nov., a novel taxon isolated from the Yangtze River Yuezi River estuary sludge.</title>
        <authorList>
            <person name="Ruan L."/>
        </authorList>
    </citation>
    <scope>NUCLEOTIDE SEQUENCE [LARGE SCALE GENOMIC DNA]</scope>
    <source>
        <strain evidence="11">R-7</strain>
    </source>
</reference>
<evidence type="ECO:0000256" key="5">
    <source>
        <dbReference type="ARBA" id="ARBA00022777"/>
    </source>
</evidence>
<comment type="caution">
    <text evidence="10">The sequence shown here is derived from an EMBL/GenBank/DDBJ whole genome shotgun (WGS) entry which is preliminary data.</text>
</comment>
<protein>
    <recommendedName>
        <fullName evidence="2">histidine kinase</fullName>
        <ecNumber evidence="2">2.7.13.3</ecNumber>
    </recommendedName>
</protein>
<evidence type="ECO:0000259" key="7">
    <source>
        <dbReference type="PROSITE" id="PS50109"/>
    </source>
</evidence>
<keyword evidence="4" id="KW-0808">Transferase</keyword>
<feature type="transmembrane region" description="Helical" evidence="6">
    <location>
        <begin position="117"/>
        <end position="134"/>
    </location>
</feature>
<dbReference type="InterPro" id="IPR000700">
    <property type="entry name" value="PAS-assoc_C"/>
</dbReference>
<sequence>MSIASLATPDQDSTARRRLRLLIGWVGALVLYVVLQFGMTDRGSFRAAALIDLAWTLASLAAAAQCYLTAKRLQGRERLAWLSFAGACLVWLIGQLYWDYLELALGRQTPFPSVSDLGYLGFPLLAIGGLLISIRRIEVRSGFLRPLSNLGMIAVALYTTLGMLLHDSLASSAQSVVFAVAAGAYPFLYGTAFLFALTALAIYSEPRKRAIALLQAGALGVLAIAAVNWGIGMLGTTYLPGTMAEPIWLCGFGLLHWAAWERKNQPVQTELVRTPESQTLWLEPALPMVALIAIFAAIATDSDGLQLAEVRGILLPGGILFAILLAGAEWVSRGAEAKLRRRAETALRALQVSEERLASILEIAPEAIVAADRDSRIELFNRGAEHVFGYSAAEVIGRPIEILLPERMRARLLPMDSRRTVGKLWATEFDAQQEMVGLRRDGSEFPAEASVFQLATDDELAFALILRDVTDRKRQERDLRHAKETAELANRAKSEFLANMSHELRTPLNAIIGFSQIINSRMFGADIDRYVDYAHDIHNSGKDLLKIINDILDLSKIEAGQMNLSDQAVDLDRVITGCIKVVAERAQRGRITIERNLPEAMPRLWADELRVKQMVNNLLTNAVKFTEPGGRVVISVRPSYTPNGVQDGVDIVVRDTGIGMDPSEIPIALSPFGQVDQGLARRHEGTGLGLPLVRRMIELHQGQLSLSSARGKGTTATLHFPANRVVAHELAS</sequence>
<dbReference type="EMBL" id="JAUYVI010000005">
    <property type="protein sequence ID" value="MDQ7249188.1"/>
    <property type="molecule type" value="Genomic_DNA"/>
</dbReference>
<dbReference type="InterPro" id="IPR000014">
    <property type="entry name" value="PAS"/>
</dbReference>
<dbReference type="PANTHER" id="PTHR43047">
    <property type="entry name" value="TWO-COMPONENT HISTIDINE PROTEIN KINASE"/>
    <property type="match status" value="1"/>
</dbReference>
<evidence type="ECO:0000256" key="2">
    <source>
        <dbReference type="ARBA" id="ARBA00012438"/>
    </source>
</evidence>
<accession>A0ABU0YQY3</accession>
<evidence type="ECO:0000256" key="3">
    <source>
        <dbReference type="ARBA" id="ARBA00022553"/>
    </source>
</evidence>
<dbReference type="InterPro" id="IPR005467">
    <property type="entry name" value="His_kinase_dom"/>
</dbReference>
<name>A0ABU0YQY3_9PROT</name>
<dbReference type="Gene3D" id="3.30.450.20">
    <property type="entry name" value="PAS domain"/>
    <property type="match status" value="1"/>
</dbReference>
<dbReference type="Gene3D" id="3.30.565.10">
    <property type="entry name" value="Histidine kinase-like ATPase, C-terminal domain"/>
    <property type="match status" value="1"/>
</dbReference>
<dbReference type="PROSITE" id="PS50113">
    <property type="entry name" value="PAC"/>
    <property type="match status" value="1"/>
</dbReference>
<dbReference type="SUPFAM" id="SSF55785">
    <property type="entry name" value="PYP-like sensor domain (PAS domain)"/>
    <property type="match status" value="1"/>
</dbReference>
<dbReference type="PANTHER" id="PTHR43047:SF72">
    <property type="entry name" value="OSMOSENSING HISTIDINE PROTEIN KINASE SLN1"/>
    <property type="match status" value="1"/>
</dbReference>
<dbReference type="SMART" id="SM00091">
    <property type="entry name" value="PAS"/>
    <property type="match status" value="1"/>
</dbReference>
<dbReference type="CDD" id="cd00130">
    <property type="entry name" value="PAS"/>
    <property type="match status" value="1"/>
</dbReference>
<gene>
    <name evidence="10" type="ORF">Q8A70_15985</name>
</gene>
<evidence type="ECO:0000256" key="6">
    <source>
        <dbReference type="SAM" id="Phobius"/>
    </source>
</evidence>
<organism evidence="10 11">
    <name type="scientific">Dongia sedimenti</name>
    <dbReference type="NCBI Taxonomy" id="3064282"/>
    <lineage>
        <taxon>Bacteria</taxon>
        <taxon>Pseudomonadati</taxon>
        <taxon>Pseudomonadota</taxon>
        <taxon>Alphaproteobacteria</taxon>
        <taxon>Rhodospirillales</taxon>
        <taxon>Dongiaceae</taxon>
        <taxon>Dongia</taxon>
    </lineage>
</organism>